<dbReference type="Proteomes" id="UP001295423">
    <property type="component" value="Unassembled WGS sequence"/>
</dbReference>
<dbReference type="EMBL" id="CAKOGP040001258">
    <property type="protein sequence ID" value="CAJ1944849.1"/>
    <property type="molecule type" value="Genomic_DNA"/>
</dbReference>
<organism evidence="1 2">
    <name type="scientific">Cylindrotheca closterium</name>
    <dbReference type="NCBI Taxonomy" id="2856"/>
    <lineage>
        <taxon>Eukaryota</taxon>
        <taxon>Sar</taxon>
        <taxon>Stramenopiles</taxon>
        <taxon>Ochrophyta</taxon>
        <taxon>Bacillariophyta</taxon>
        <taxon>Bacillariophyceae</taxon>
        <taxon>Bacillariophycidae</taxon>
        <taxon>Bacillariales</taxon>
        <taxon>Bacillariaceae</taxon>
        <taxon>Cylindrotheca</taxon>
    </lineage>
</organism>
<evidence type="ECO:0000313" key="2">
    <source>
        <dbReference type="Proteomes" id="UP001295423"/>
    </source>
</evidence>
<comment type="caution">
    <text evidence="1">The sequence shown here is derived from an EMBL/GenBank/DDBJ whole genome shotgun (WGS) entry which is preliminary data.</text>
</comment>
<reference evidence="1" key="1">
    <citation type="submission" date="2023-08" db="EMBL/GenBank/DDBJ databases">
        <authorList>
            <person name="Audoor S."/>
            <person name="Bilcke G."/>
        </authorList>
    </citation>
    <scope>NUCLEOTIDE SEQUENCE</scope>
</reference>
<protein>
    <submittedName>
        <fullName evidence="1">Uncharacterized protein</fullName>
    </submittedName>
</protein>
<keyword evidence="2" id="KW-1185">Reference proteome</keyword>
<dbReference type="AlphaFoldDB" id="A0AAD2FJP9"/>
<sequence>MHTTLVALNAATNAHMDGLHCAMEAWFNLSTYLGFRLCEWAQEDDYRCLASGGKIAPNGTKRAFTLNDIRLFDSSNHPVSIRVIILFRLLSLSRILMPWPAPIVGSSIFGAGGRHTDGEIMTKMARPTVTWADRVRGFAGGIARPESLGPEHEKTSK</sequence>
<evidence type="ECO:0000313" key="1">
    <source>
        <dbReference type="EMBL" id="CAJ1944849.1"/>
    </source>
</evidence>
<accession>A0AAD2FJP9</accession>
<gene>
    <name evidence="1" type="ORF">CYCCA115_LOCUS9081</name>
</gene>
<proteinExistence type="predicted"/>
<name>A0AAD2FJP9_9STRA</name>